<dbReference type="AlphaFoldDB" id="G9EP67"/>
<dbReference type="HOGENOM" id="CLU_2973914_0_0_6"/>
<proteinExistence type="predicted"/>
<dbReference type="RefSeq" id="WP_006870972.1">
    <property type="nucleotide sequence ID" value="NZ_JH413822.1"/>
</dbReference>
<dbReference type="Proteomes" id="UP000002770">
    <property type="component" value="Unassembled WGS sequence"/>
</dbReference>
<evidence type="ECO:0000256" key="1">
    <source>
        <dbReference type="SAM" id="Phobius"/>
    </source>
</evidence>
<dbReference type="InParanoid" id="G9EP67"/>
<name>G9EP67_9GAMM</name>
<dbReference type="OrthoDB" id="5647682at2"/>
<keyword evidence="1" id="KW-1133">Transmembrane helix</keyword>
<reference evidence="2 3" key="1">
    <citation type="journal article" date="2011" name="BMC Genomics">
        <title>Insight into cross-talk between intra-amoebal pathogens.</title>
        <authorList>
            <person name="Gimenez G."/>
            <person name="Bertelli C."/>
            <person name="Moliner C."/>
            <person name="Robert C."/>
            <person name="Raoult D."/>
            <person name="Fournier P.E."/>
            <person name="Greub G."/>
        </authorList>
    </citation>
    <scope>NUCLEOTIDE SEQUENCE [LARGE SCALE GENOMIC DNA]</scope>
    <source>
        <strain evidence="2 3">LLAP12</strain>
    </source>
</reference>
<gene>
    <name evidence="2" type="ORF">LDG_7049</name>
</gene>
<evidence type="ECO:0000313" key="3">
    <source>
        <dbReference type="Proteomes" id="UP000002770"/>
    </source>
</evidence>
<feature type="transmembrane region" description="Helical" evidence="1">
    <location>
        <begin position="20"/>
        <end position="37"/>
    </location>
</feature>
<evidence type="ECO:0000313" key="2">
    <source>
        <dbReference type="EMBL" id="EHL30902.1"/>
    </source>
</evidence>
<protein>
    <submittedName>
        <fullName evidence="2">Uncharacterized protein</fullName>
    </submittedName>
</protein>
<dbReference type="EMBL" id="JH413822">
    <property type="protein sequence ID" value="EHL30902.1"/>
    <property type="molecule type" value="Genomic_DNA"/>
</dbReference>
<sequence>MTMDSFLSKKLQQFSILDLGLVKLVYLAVGLLIYSLYPKLSELNWWFYLVLTALCSMI</sequence>
<accession>G9EP67</accession>
<keyword evidence="1" id="KW-0472">Membrane</keyword>
<keyword evidence="1" id="KW-0812">Transmembrane</keyword>
<organism evidence="2 3">
    <name type="scientific">Legionella drancourtii LLAP12</name>
    <dbReference type="NCBI Taxonomy" id="658187"/>
    <lineage>
        <taxon>Bacteria</taxon>
        <taxon>Pseudomonadati</taxon>
        <taxon>Pseudomonadota</taxon>
        <taxon>Gammaproteobacteria</taxon>
        <taxon>Legionellales</taxon>
        <taxon>Legionellaceae</taxon>
        <taxon>Legionella</taxon>
    </lineage>
</organism>
<keyword evidence="3" id="KW-1185">Reference proteome</keyword>